<dbReference type="Proteomes" id="UP000249661">
    <property type="component" value="Unassembled WGS sequence"/>
</dbReference>
<name>A0ACD1HBR1_9EURO</name>
<sequence length="119" mass="13724">MLPTSVLSRCYLCTSWAVSSKYPPVKFRVCLESCISDPSRPAICLLPFVLPSSVKTQWIRGSALVFFLFFCFFFPCYELTYPSELARSWLETRIQPTFLWSPLHWSIAEETAGIEPTER</sequence>
<organism evidence="1 2">
    <name type="scientific">Aspergillus aculeatinus CBS 121060</name>
    <dbReference type="NCBI Taxonomy" id="1448322"/>
    <lineage>
        <taxon>Eukaryota</taxon>
        <taxon>Fungi</taxon>
        <taxon>Dikarya</taxon>
        <taxon>Ascomycota</taxon>
        <taxon>Pezizomycotina</taxon>
        <taxon>Eurotiomycetes</taxon>
        <taxon>Eurotiomycetidae</taxon>
        <taxon>Eurotiales</taxon>
        <taxon>Aspergillaceae</taxon>
        <taxon>Aspergillus</taxon>
        <taxon>Aspergillus subgen. Circumdati</taxon>
    </lineage>
</organism>
<keyword evidence="2" id="KW-1185">Reference proteome</keyword>
<accession>A0ACD1HBR1</accession>
<gene>
    <name evidence="1" type="ORF">BO66DRAFT_73574</name>
</gene>
<proteinExistence type="predicted"/>
<reference evidence="1" key="1">
    <citation type="submission" date="2018-02" db="EMBL/GenBank/DDBJ databases">
        <title>The genomes of Aspergillus section Nigri reveals drivers in fungal speciation.</title>
        <authorList>
            <consortium name="DOE Joint Genome Institute"/>
            <person name="Vesth T.C."/>
            <person name="Nybo J."/>
            <person name="Theobald S."/>
            <person name="Brandl J."/>
            <person name="Frisvad J.C."/>
            <person name="Nielsen K.F."/>
            <person name="Lyhne E.K."/>
            <person name="Kogle M.E."/>
            <person name="Kuo A."/>
            <person name="Riley R."/>
            <person name="Clum A."/>
            <person name="Nolan M."/>
            <person name="Lipzen A."/>
            <person name="Salamov A."/>
            <person name="Henrissat B."/>
            <person name="Wiebenga A."/>
            <person name="De vries R.P."/>
            <person name="Grigoriev I.V."/>
            <person name="Mortensen U.H."/>
            <person name="Andersen M.R."/>
            <person name="Baker S.E."/>
        </authorList>
    </citation>
    <scope>NUCLEOTIDE SEQUENCE</scope>
    <source>
        <strain evidence="1">CBS 121060</strain>
    </source>
</reference>
<dbReference type="EMBL" id="KZ824952">
    <property type="protein sequence ID" value="RAH70858.1"/>
    <property type="molecule type" value="Genomic_DNA"/>
</dbReference>
<protein>
    <submittedName>
        <fullName evidence="1">Uncharacterized protein</fullName>
    </submittedName>
</protein>
<evidence type="ECO:0000313" key="2">
    <source>
        <dbReference type="Proteomes" id="UP000249661"/>
    </source>
</evidence>
<evidence type="ECO:0000313" key="1">
    <source>
        <dbReference type="EMBL" id="RAH70858.1"/>
    </source>
</evidence>